<gene>
    <name evidence="2" type="ORF">NEQG_01864</name>
</gene>
<dbReference type="InParanoid" id="I3EEZ5"/>
<evidence type="ECO:0000313" key="3">
    <source>
        <dbReference type="Proteomes" id="UP000002872"/>
    </source>
</evidence>
<organism evidence="2 3">
    <name type="scientific">Nematocida parisii (strain ERTm3)</name>
    <name type="common">Nematode killer fungus</name>
    <dbReference type="NCBI Taxonomy" id="935791"/>
    <lineage>
        <taxon>Eukaryota</taxon>
        <taxon>Fungi</taxon>
        <taxon>Fungi incertae sedis</taxon>
        <taxon>Microsporidia</taxon>
        <taxon>Nematocida</taxon>
    </lineage>
</organism>
<feature type="transmembrane region" description="Helical" evidence="1">
    <location>
        <begin position="6"/>
        <end position="28"/>
    </location>
</feature>
<reference evidence="2" key="1">
    <citation type="submission" date="2011-01" db="EMBL/GenBank/DDBJ databases">
        <title>The Genome Sequence of Nematocida parisii strain ERTm3.</title>
        <authorList>
            <consortium name="The Broad Institute Genome Sequencing Platform"/>
            <consortium name="The Broad Institute Genome Sequencing Center for Infectious Disease"/>
            <person name="Cuomo C."/>
            <person name="Troemel E."/>
            <person name="Young S.K."/>
            <person name="Zeng Q."/>
            <person name="Gargeya S."/>
            <person name="Fitzgerald M."/>
            <person name="Haas B."/>
            <person name="Abouelleil A."/>
            <person name="Alvarado L."/>
            <person name="Arachchi H.M."/>
            <person name="Berlin A."/>
            <person name="Chapman S.B."/>
            <person name="Gearin G."/>
            <person name="Goldberg J."/>
            <person name="Griggs A."/>
            <person name="Gujja S."/>
            <person name="Hansen M."/>
            <person name="Heiman D."/>
            <person name="Howarth C."/>
            <person name="Larimer J."/>
            <person name="Lui A."/>
            <person name="MacDonald P.J.P."/>
            <person name="McCowen C."/>
            <person name="Montmayeur A."/>
            <person name="Murphy C."/>
            <person name="Neiman D."/>
            <person name="Pearson M."/>
            <person name="Priest M."/>
            <person name="Roberts A."/>
            <person name="Saif S."/>
            <person name="Shea T."/>
            <person name="Sisk P."/>
            <person name="Stolte C."/>
            <person name="Sykes S."/>
            <person name="Wortman J."/>
            <person name="Nusbaum C."/>
            <person name="Birren B."/>
        </authorList>
    </citation>
    <scope>NUCLEOTIDE SEQUENCE</scope>
    <source>
        <strain evidence="2">ERTm3</strain>
    </source>
</reference>
<evidence type="ECO:0000256" key="1">
    <source>
        <dbReference type="SAM" id="Phobius"/>
    </source>
</evidence>
<evidence type="ECO:0000313" key="2">
    <source>
        <dbReference type="EMBL" id="EIJ87792.1"/>
    </source>
</evidence>
<dbReference type="VEuPathDB" id="MicrosporidiaDB:NEQG_01864"/>
<keyword evidence="1" id="KW-0472">Membrane</keyword>
<name>I3EEZ5_NEMP3</name>
<proteinExistence type="predicted"/>
<dbReference type="EMBL" id="GL870880">
    <property type="protein sequence ID" value="EIJ87792.1"/>
    <property type="molecule type" value="Genomic_DNA"/>
</dbReference>
<keyword evidence="3" id="KW-1185">Reference proteome</keyword>
<protein>
    <submittedName>
        <fullName evidence="2">Uncharacterized protein</fullName>
    </submittedName>
</protein>
<accession>I3EEZ5</accession>
<sequence>MMFVVFTYYSILFINILKHFIVFSSNLTKSSNDFYYAMNYIKSRIMMAIYPKSNKDVLYECINLHDMRILKSLNPSTFCTGIFFG</sequence>
<dbReference type="AlphaFoldDB" id="I3EEZ5"/>
<keyword evidence="1" id="KW-0812">Transmembrane</keyword>
<keyword evidence="1" id="KW-1133">Transmembrane helix</keyword>
<dbReference type="Proteomes" id="UP000002872">
    <property type="component" value="Unassembled WGS sequence"/>
</dbReference>
<dbReference type="HOGENOM" id="CLU_165634_0_0_1"/>